<keyword evidence="3" id="KW-1185">Reference proteome</keyword>
<accession>A0AAE1M7Q9</accession>
<dbReference type="AlphaFoldDB" id="A0AAE1M7Q9"/>
<protein>
    <submittedName>
        <fullName evidence="2">Uncharacterized protein</fullName>
    </submittedName>
</protein>
<organism evidence="2 3">
    <name type="scientific">Acacia crassicarpa</name>
    <name type="common">northern wattle</name>
    <dbReference type="NCBI Taxonomy" id="499986"/>
    <lineage>
        <taxon>Eukaryota</taxon>
        <taxon>Viridiplantae</taxon>
        <taxon>Streptophyta</taxon>
        <taxon>Embryophyta</taxon>
        <taxon>Tracheophyta</taxon>
        <taxon>Spermatophyta</taxon>
        <taxon>Magnoliopsida</taxon>
        <taxon>eudicotyledons</taxon>
        <taxon>Gunneridae</taxon>
        <taxon>Pentapetalae</taxon>
        <taxon>rosids</taxon>
        <taxon>fabids</taxon>
        <taxon>Fabales</taxon>
        <taxon>Fabaceae</taxon>
        <taxon>Caesalpinioideae</taxon>
        <taxon>mimosoid clade</taxon>
        <taxon>Acacieae</taxon>
        <taxon>Acacia</taxon>
    </lineage>
</organism>
<gene>
    <name evidence="2" type="ORF">QN277_006353</name>
</gene>
<dbReference type="EMBL" id="JAWXYG010000012">
    <property type="protein sequence ID" value="KAK4256657.1"/>
    <property type="molecule type" value="Genomic_DNA"/>
</dbReference>
<reference evidence="2" key="1">
    <citation type="submission" date="2023-10" db="EMBL/GenBank/DDBJ databases">
        <title>Chromosome-level genome of the transformable northern wattle, Acacia crassicarpa.</title>
        <authorList>
            <person name="Massaro I."/>
            <person name="Sinha N.R."/>
            <person name="Poethig S."/>
            <person name="Leichty A.R."/>
        </authorList>
    </citation>
    <scope>NUCLEOTIDE SEQUENCE</scope>
    <source>
        <strain evidence="2">Acra3RX</strain>
        <tissue evidence="2">Leaf</tissue>
    </source>
</reference>
<comment type="caution">
    <text evidence="2">The sequence shown here is derived from an EMBL/GenBank/DDBJ whole genome shotgun (WGS) entry which is preliminary data.</text>
</comment>
<evidence type="ECO:0000256" key="1">
    <source>
        <dbReference type="SAM" id="MobiDB-lite"/>
    </source>
</evidence>
<name>A0AAE1M7Q9_9FABA</name>
<dbReference type="Proteomes" id="UP001293593">
    <property type="component" value="Unassembled WGS sequence"/>
</dbReference>
<evidence type="ECO:0000313" key="3">
    <source>
        <dbReference type="Proteomes" id="UP001293593"/>
    </source>
</evidence>
<proteinExistence type="predicted"/>
<sequence>MQLQRNHGFEQNQCYGMETQQESYEVHEETWSSRNGHHNHFPGMRMTNGMFREGHHGSSGHFSGGGHSHSFGGAPPLFSNGSHHHQGHGRDYFSEVNKYEMHNSAGNMKVDEMRYERHNQGGGNDFCANPYDRNMNRRFHKVEWEVKGV</sequence>
<evidence type="ECO:0000313" key="2">
    <source>
        <dbReference type="EMBL" id="KAK4256657.1"/>
    </source>
</evidence>
<feature type="region of interest" description="Disordered" evidence="1">
    <location>
        <begin position="54"/>
        <end position="90"/>
    </location>
</feature>